<dbReference type="Proteomes" id="UP001439984">
    <property type="component" value="Unassembled WGS sequence"/>
</dbReference>
<dbReference type="EMBL" id="JBBNIB010000140">
    <property type="protein sequence ID" value="MEQ2688663.1"/>
    <property type="molecule type" value="Genomic_DNA"/>
</dbReference>
<sequence>MFLRNFATHLSKTEKDLEIIDKKRRGGGKIKVKNKRGESDMRSKNKISHKMMAVLAAALIAAMLLTGCGGGGGGGGGSTGGGSSTVEPTPTPTPTPTPGPDPIPTPDPAPTPDPDPEPDPTPTPDPDPTPTPTPDPDPVPEPTPTPDPDPTPDPTPTPDPDPAPDPTPAPDPEPDEDGLITLVDKTGVFWRVQPTGKTTGTIIGYNKNKMGTGGKALPQIINFPEKLGKYTITAIGDGRRILFENDETVKEIVVPASVEKIDEMSFAGMLALKKATIKGPSKLGKSLFDGCQALEEVKLNDNITKIPDFAFGGCSSLQKLTLPSKLKTIGTYAFYGAFQDAQKHPTLELPQTVTSVGQYAFRNTDFEEIVVPSGLRKIETGAFDANGLKRVKLPEGVEEVEEGAFGSTTTGSIYLPKSIKRVGNDAFGRYASCYVYYAGSEADWKKVPVEGGGQDGSHAWEESWIFYDVTPEQYESVWNVSHTNEIIWEFGKNSTGMSVGGYDKAGQTPAGDVVFPDTIQIVSGTFPVTQISGYALKDCTEVKSAVVPDGVTTIGESAFSGCTSLTKVSLPESVTSIRNNAFYGCTSLPSISLPKDIDGIGNGVFRNCTSLTSISLPKGVTVVGDNVFNGCKRLFSVSLSSSLESIGKQAFYGCGALQNIMLPEGLRTIGESAFEESGLRELIVPESVTQIGDAAFYRCGQLKTATIKGNSNFPRGSQIRRGVFCYCGNLEEVKLNDDIQELPDLMFCYCYKLKKINLPYKLKNIGGVVFRGYIGEELRLPDTVTNVGVKAFCYIKTKKVALSQGMTSIVNETFYHADQMKAIYIPRSVKNIGRSAFDECDGLQDIYYSGSEADWANMKVESTGNEALTKATIHYNASVSDLGLTEEFSLLSLLGL</sequence>
<evidence type="ECO:0000313" key="3">
    <source>
        <dbReference type="Proteomes" id="UP001439984"/>
    </source>
</evidence>
<comment type="caution">
    <text evidence="2">The sequence shown here is derived from an EMBL/GenBank/DDBJ whole genome shotgun (WGS) entry which is preliminary data.</text>
</comment>
<evidence type="ECO:0000313" key="2">
    <source>
        <dbReference type="EMBL" id="MEQ2688663.1"/>
    </source>
</evidence>
<keyword evidence="3" id="KW-1185">Reference proteome</keyword>
<gene>
    <name evidence="2" type="ORF">AAAU72_10855</name>
</gene>
<dbReference type="InterPro" id="IPR026906">
    <property type="entry name" value="LRR_5"/>
</dbReference>
<name>A0ABV1IP91_9FIRM</name>
<reference evidence="2 3" key="1">
    <citation type="submission" date="2024-04" db="EMBL/GenBank/DDBJ databases">
        <title>Human intestinal bacterial collection.</title>
        <authorList>
            <person name="Pauvert C."/>
            <person name="Hitch T.C.A."/>
            <person name="Clavel T."/>
        </authorList>
    </citation>
    <scope>NUCLEOTIDE SEQUENCE [LARGE SCALE GENOMIC DNA]</scope>
    <source>
        <strain evidence="2 3">CLA-AA-H236</strain>
    </source>
</reference>
<dbReference type="SUPFAM" id="SSF52058">
    <property type="entry name" value="L domain-like"/>
    <property type="match status" value="3"/>
</dbReference>
<feature type="compositionally biased region" description="Pro residues" evidence="1">
    <location>
        <begin position="89"/>
        <end position="171"/>
    </location>
</feature>
<protein>
    <submittedName>
        <fullName evidence="2">Leucine-rich repeat domain-containing protein</fullName>
    </submittedName>
</protein>
<dbReference type="PANTHER" id="PTHR45661">
    <property type="entry name" value="SURFACE ANTIGEN"/>
    <property type="match status" value="1"/>
</dbReference>
<dbReference type="Pfam" id="PF13306">
    <property type="entry name" value="LRR_5"/>
    <property type="match status" value="4"/>
</dbReference>
<accession>A0ABV1IP91</accession>
<organism evidence="2 3">
    <name type="scientific">Faecalibacterium longum</name>
    <dbReference type="NCBI Taxonomy" id="1851428"/>
    <lineage>
        <taxon>Bacteria</taxon>
        <taxon>Bacillati</taxon>
        <taxon>Bacillota</taxon>
        <taxon>Clostridia</taxon>
        <taxon>Eubacteriales</taxon>
        <taxon>Oscillospiraceae</taxon>
        <taxon>Faecalibacterium</taxon>
    </lineage>
</organism>
<dbReference type="Gene3D" id="3.80.10.10">
    <property type="entry name" value="Ribonuclease Inhibitor"/>
    <property type="match status" value="6"/>
</dbReference>
<dbReference type="InterPro" id="IPR053139">
    <property type="entry name" value="Surface_bspA-like"/>
</dbReference>
<evidence type="ECO:0000256" key="1">
    <source>
        <dbReference type="SAM" id="MobiDB-lite"/>
    </source>
</evidence>
<dbReference type="InterPro" id="IPR032675">
    <property type="entry name" value="LRR_dom_sf"/>
</dbReference>
<feature type="compositionally biased region" description="Gly residues" evidence="1">
    <location>
        <begin position="73"/>
        <end position="83"/>
    </location>
</feature>
<feature type="region of interest" description="Disordered" evidence="1">
    <location>
        <begin position="73"/>
        <end position="179"/>
    </location>
</feature>
<dbReference type="PANTHER" id="PTHR45661:SF3">
    <property type="entry name" value="IG-LIKE DOMAIN-CONTAINING PROTEIN"/>
    <property type="match status" value="1"/>
</dbReference>
<proteinExistence type="predicted"/>